<dbReference type="Pfam" id="PF20217">
    <property type="entry name" value="DUF6577"/>
    <property type="match status" value="1"/>
</dbReference>
<accession>A0ABM7P0G0</accession>
<protein>
    <recommendedName>
        <fullName evidence="3">Transcriptional regulator</fullName>
    </recommendedName>
</protein>
<reference evidence="1 2" key="1">
    <citation type="journal article" date="2022" name="Int. J. Syst. Evol. Microbiol.">
        <title>Prevotella herbatica sp. nov., a plant polysaccharide-decomposing anaerobic bacterium isolated from a methanogenic reactor.</title>
        <authorList>
            <person name="Uek A."/>
            <person name="Tonouchi A."/>
            <person name="Kaku N."/>
            <person name="Ueki K."/>
        </authorList>
    </citation>
    <scope>NUCLEOTIDE SEQUENCE [LARGE SCALE GENOMIC DNA]</scope>
    <source>
        <strain evidence="1 2">WR041</strain>
    </source>
</reference>
<organism evidence="1 2">
    <name type="scientific">Prevotella herbatica</name>
    <dbReference type="NCBI Taxonomy" id="2801997"/>
    <lineage>
        <taxon>Bacteria</taxon>
        <taxon>Pseudomonadati</taxon>
        <taxon>Bacteroidota</taxon>
        <taxon>Bacteroidia</taxon>
        <taxon>Bacteroidales</taxon>
        <taxon>Prevotellaceae</taxon>
        <taxon>Prevotella</taxon>
    </lineage>
</organism>
<name>A0ABM7P0G0_9BACT</name>
<dbReference type="InterPro" id="IPR046484">
    <property type="entry name" value="DUF6577"/>
</dbReference>
<dbReference type="EMBL" id="AP024484">
    <property type="protein sequence ID" value="BCS86265.1"/>
    <property type="molecule type" value="Genomic_DNA"/>
</dbReference>
<proteinExistence type="predicted"/>
<evidence type="ECO:0000313" key="1">
    <source>
        <dbReference type="EMBL" id="BCS86265.1"/>
    </source>
</evidence>
<sequence>MIGNVDILDYAKRTQTFTCKQMLSDFAKDGKSFSPNTITSALRRLVKNNILQKVDRGMFRLSQTVKIGFSAYYDEEMSMIESLVRTKFPFIRFCVWNSSDVKRFSHYVSNINVIFVDVERDCEKSVFNALINALPDKNIYLKPSQDDYVHYIFGKPTIVVRTLISEAPLILLGDKSTRVSLEKVLVDSVLDKDFFSFQEYESLRLFRNAYDVCSVNEQKLLRYARRRNKVNLIKNIITEVNNTNIFD</sequence>
<gene>
    <name evidence="1" type="ORF">prwr041_21580</name>
</gene>
<dbReference type="Proteomes" id="UP001319045">
    <property type="component" value="Chromosome"/>
</dbReference>
<evidence type="ECO:0000313" key="2">
    <source>
        <dbReference type="Proteomes" id="UP001319045"/>
    </source>
</evidence>
<keyword evidence="2" id="KW-1185">Reference proteome</keyword>
<evidence type="ECO:0008006" key="3">
    <source>
        <dbReference type="Google" id="ProtNLM"/>
    </source>
</evidence>
<dbReference type="RefSeq" id="WP_207153831.1">
    <property type="nucleotide sequence ID" value="NZ_AP024484.1"/>
</dbReference>